<dbReference type="Proteomes" id="UP000509301">
    <property type="component" value="Chromosome"/>
</dbReference>
<dbReference type="EMBL" id="CP049074">
    <property type="protein sequence ID" value="QKQ99678.1"/>
    <property type="molecule type" value="Genomic_DNA"/>
</dbReference>
<reference evidence="2 3" key="1">
    <citation type="submission" date="2020-02" db="EMBL/GenBank/DDBJ databases">
        <title>Comparative genome analysis reveals the metabolism and evolution of the thermophilic archaeal genus Metallosphaera.</title>
        <authorList>
            <person name="Jiang C."/>
        </authorList>
    </citation>
    <scope>NUCLEOTIDE SEQUENCE [LARGE SCALE GENOMIC DNA]</scope>
    <source>
        <strain evidence="2 3">Ric-A</strain>
    </source>
</reference>
<protein>
    <submittedName>
        <fullName evidence="2">DNA double-strand break repair nuclease NurA</fullName>
    </submittedName>
</protein>
<evidence type="ECO:0000313" key="3">
    <source>
        <dbReference type="Proteomes" id="UP000509301"/>
    </source>
</evidence>
<evidence type="ECO:0000259" key="1">
    <source>
        <dbReference type="SMART" id="SM00933"/>
    </source>
</evidence>
<dbReference type="SMART" id="SM00933">
    <property type="entry name" value="NurA"/>
    <property type="match status" value="1"/>
</dbReference>
<dbReference type="OrthoDB" id="34419at2157"/>
<proteinExistence type="predicted"/>
<keyword evidence="3" id="KW-1185">Reference proteome</keyword>
<feature type="domain" description="NurA" evidence="1">
    <location>
        <begin position="61"/>
        <end position="333"/>
    </location>
</feature>
<evidence type="ECO:0000313" key="2">
    <source>
        <dbReference type="EMBL" id="QKQ99678.1"/>
    </source>
</evidence>
<sequence>MSMRGGLSKVFTETVAKYIVFQFNNPPLVTQAGDYDVHDEVFVQDPKGLIKVVDELSQLNEEVVAIDGSSRSFFFSQGVVSVSSVVAFSNTRGALLTFPSFGGMKGLDQDIPFISIATPFTNVDRIEDFVLPPSVSKFSTQQLNINDQNALETELRFSLETACIERLKDKQFVLIDGPLIPRFIYLNKKISQKLIERRKSTLNRNLVGIVKRVNRSSILVNAMRKDDNYFYSTYGINPHSFSSDEALLTHLARKIQRTPNRPFIVGPVIRKQEELEITSHYVVVPFHPFVEKFSILRIESISNSFLPETLLSIPMSFDGIPLPLALADKLAKEISSAVFSLLIQDLQQMGMQASFYSRLEGLGL</sequence>
<gene>
    <name evidence="2" type="ORF">GWK48_04080</name>
</gene>
<name>A0A6N0NVF9_9CREN</name>
<dbReference type="RefSeq" id="WP_174629873.1">
    <property type="nucleotide sequence ID" value="NZ_CP049074.1"/>
</dbReference>
<dbReference type="AlphaFoldDB" id="A0A6N0NVF9"/>
<accession>A0A6N0NVF9</accession>
<dbReference type="InterPro" id="IPR018977">
    <property type="entry name" value="NurA_domain"/>
</dbReference>
<organism evidence="2 3">
    <name type="scientific">Metallosphaera tengchongensis</name>
    <dbReference type="NCBI Taxonomy" id="1532350"/>
    <lineage>
        <taxon>Archaea</taxon>
        <taxon>Thermoproteota</taxon>
        <taxon>Thermoprotei</taxon>
        <taxon>Sulfolobales</taxon>
        <taxon>Sulfolobaceae</taxon>
        <taxon>Metallosphaera</taxon>
    </lineage>
</organism>
<dbReference type="GeneID" id="55641099"/>
<dbReference type="Pfam" id="PF09376">
    <property type="entry name" value="NurA"/>
    <property type="match status" value="1"/>
</dbReference>
<dbReference type="KEGG" id="mten:GWK48_04080"/>